<dbReference type="OrthoDB" id="6620868at2759"/>
<reference evidence="1" key="1">
    <citation type="submission" date="2020-07" db="EMBL/GenBank/DDBJ databases">
        <title>Multicomponent nature underlies the extraordinary mechanical properties of spider dragline silk.</title>
        <authorList>
            <person name="Kono N."/>
            <person name="Nakamura H."/>
            <person name="Mori M."/>
            <person name="Yoshida Y."/>
            <person name="Ohtoshi R."/>
            <person name="Malay A.D."/>
            <person name="Moran D.A.P."/>
            <person name="Tomita M."/>
            <person name="Numata K."/>
            <person name="Arakawa K."/>
        </authorList>
    </citation>
    <scope>NUCLEOTIDE SEQUENCE</scope>
</reference>
<dbReference type="AlphaFoldDB" id="A0A8X6LR96"/>
<protein>
    <submittedName>
        <fullName evidence="1">DUF4817 domain-containing protein</fullName>
    </submittedName>
</protein>
<sequence>MIETFLQPKLNQFLEEAEIWFQQVRATAHTSRRLLGILRELFSGRLSLRGDITWSPREGPGDVAPLDLSLCDFFLSLYT</sequence>
<name>A0A8X6LR96_TRICU</name>
<accession>A0A8X6LR96</accession>
<comment type="caution">
    <text evidence="1">The sequence shown here is derived from an EMBL/GenBank/DDBJ whole genome shotgun (WGS) entry which is preliminary data.</text>
</comment>
<organism evidence="1 2">
    <name type="scientific">Trichonephila clavata</name>
    <name type="common">Joro spider</name>
    <name type="synonym">Nephila clavata</name>
    <dbReference type="NCBI Taxonomy" id="2740835"/>
    <lineage>
        <taxon>Eukaryota</taxon>
        <taxon>Metazoa</taxon>
        <taxon>Ecdysozoa</taxon>
        <taxon>Arthropoda</taxon>
        <taxon>Chelicerata</taxon>
        <taxon>Arachnida</taxon>
        <taxon>Araneae</taxon>
        <taxon>Araneomorphae</taxon>
        <taxon>Entelegynae</taxon>
        <taxon>Araneoidea</taxon>
        <taxon>Nephilidae</taxon>
        <taxon>Trichonephila</taxon>
    </lineage>
</organism>
<gene>
    <name evidence="1" type="primary">B7P43_G05170</name>
    <name evidence="1" type="ORF">TNCT_709391</name>
</gene>
<dbReference type="EMBL" id="BMAO01027513">
    <property type="protein sequence ID" value="GFR17727.1"/>
    <property type="molecule type" value="Genomic_DNA"/>
</dbReference>
<dbReference type="Proteomes" id="UP000887116">
    <property type="component" value="Unassembled WGS sequence"/>
</dbReference>
<keyword evidence="2" id="KW-1185">Reference proteome</keyword>
<evidence type="ECO:0000313" key="1">
    <source>
        <dbReference type="EMBL" id="GFR17727.1"/>
    </source>
</evidence>
<proteinExistence type="predicted"/>
<evidence type="ECO:0000313" key="2">
    <source>
        <dbReference type="Proteomes" id="UP000887116"/>
    </source>
</evidence>